<evidence type="ECO:0000313" key="3">
    <source>
        <dbReference type="Proteomes" id="UP000001364"/>
    </source>
</evidence>
<proteinExistence type="predicted"/>
<sequence length="186" mass="19662">MDPHGKSISQASDRWSGLRNAALGVGAATLIVALTAPGAFTDLGAFAQQVRFQPHAPDFSRIAAAPAVVQVHLFSALTALAIGVVLMMRVKGTTLHKLLGWTWVLAMGSTAVSSLFIREINHGAFSFIHLLSGWTIIGLPGAVYAIKRGKVSAHRKAMTGMFVGGLLVAGVFTFLPGRLLWTVFLG</sequence>
<dbReference type="Pfam" id="PF10067">
    <property type="entry name" value="DUF2306"/>
    <property type="match status" value="1"/>
</dbReference>
<evidence type="ECO:0000313" key="2">
    <source>
        <dbReference type="EMBL" id="ACL93801.1"/>
    </source>
</evidence>
<dbReference type="HOGENOM" id="CLU_124879_0_0_5"/>
<feature type="transmembrane region" description="Helical" evidence="1">
    <location>
        <begin position="123"/>
        <end position="146"/>
    </location>
</feature>
<dbReference type="PhylomeDB" id="A0A0H3C6J9"/>
<dbReference type="PATRIC" id="fig|565050.3.peg.332"/>
<evidence type="ECO:0000256" key="1">
    <source>
        <dbReference type="SAM" id="Phobius"/>
    </source>
</evidence>
<feature type="transmembrane region" description="Helical" evidence="1">
    <location>
        <begin position="98"/>
        <end position="117"/>
    </location>
</feature>
<feature type="transmembrane region" description="Helical" evidence="1">
    <location>
        <begin position="158"/>
        <end position="181"/>
    </location>
</feature>
<dbReference type="AlphaFoldDB" id="A0A0H3C6J9"/>
<keyword evidence="3" id="KW-1185">Reference proteome</keyword>
<dbReference type="OrthoDB" id="9815686at2"/>
<keyword evidence="1" id="KW-0472">Membrane</keyword>
<keyword evidence="1" id="KW-1133">Transmembrane helix</keyword>
<dbReference type="KEGG" id="ccs:CCNA_00334"/>
<dbReference type="EMBL" id="CP001340">
    <property type="protein sequence ID" value="ACL93801.1"/>
    <property type="molecule type" value="Genomic_DNA"/>
</dbReference>
<accession>A0A0H3C6J9</accession>
<reference evidence="2 3" key="1">
    <citation type="journal article" date="2010" name="J. Bacteriol.">
        <title>The genetic basis of laboratory adaptation in Caulobacter crescentus.</title>
        <authorList>
            <person name="Marks M.E."/>
            <person name="Castro-Rojas C.M."/>
            <person name="Teiling C."/>
            <person name="Du L."/>
            <person name="Kapatral V."/>
            <person name="Walunas T.L."/>
            <person name="Crosson S."/>
        </authorList>
    </citation>
    <scope>NUCLEOTIDE SEQUENCE [LARGE SCALE GENOMIC DNA]</scope>
    <source>
        <strain evidence="3">NA1000 / CB15N</strain>
    </source>
</reference>
<keyword evidence="1" id="KW-0812">Transmembrane</keyword>
<protein>
    <submittedName>
        <fullName evidence="2">Conserved hypothetical membrane protein</fullName>
    </submittedName>
</protein>
<gene>
    <name evidence="2" type="ordered locus">CCNA_00334</name>
</gene>
<dbReference type="Proteomes" id="UP000001364">
    <property type="component" value="Chromosome"/>
</dbReference>
<feature type="transmembrane region" description="Helical" evidence="1">
    <location>
        <begin position="60"/>
        <end position="86"/>
    </location>
</feature>
<dbReference type="RefSeq" id="YP_002515709.1">
    <property type="nucleotide sequence ID" value="NC_011916.1"/>
</dbReference>
<dbReference type="GeneID" id="7331033"/>
<name>A0A0H3C6J9_CAUVN</name>
<dbReference type="InterPro" id="IPR018750">
    <property type="entry name" value="DUF2306_membrane"/>
</dbReference>
<organism evidence="2 3">
    <name type="scientific">Caulobacter vibrioides (strain NA1000 / CB15N)</name>
    <name type="common">Caulobacter crescentus</name>
    <dbReference type="NCBI Taxonomy" id="565050"/>
    <lineage>
        <taxon>Bacteria</taxon>
        <taxon>Pseudomonadati</taxon>
        <taxon>Pseudomonadota</taxon>
        <taxon>Alphaproteobacteria</taxon>
        <taxon>Caulobacterales</taxon>
        <taxon>Caulobacteraceae</taxon>
        <taxon>Caulobacter</taxon>
    </lineage>
</organism>
<feature type="transmembrane region" description="Helical" evidence="1">
    <location>
        <begin position="21"/>
        <end position="40"/>
    </location>
</feature>
<dbReference type="RefSeq" id="WP_010918220.1">
    <property type="nucleotide sequence ID" value="NC_011916.1"/>
</dbReference>